<sequence length="433" mass="51527">MITKIERNAYEALDDYIVKLCSINYCTPSTLFQPIIKSRDSRNHFLIDYLFMYVNALNNNEISKIIDEKVLLEIKMDVEELLGPFSLFLTENVKYLYDNKFKYCPECMNEGNHYLFHQLTFLDKCLIHDIPLHDRCPFCNSHYSSSIYFAEQGIYICPKCKRSLLDDYPKLTGFYFIRNSFQRKSIKLKIHKYEEESCLILDIDPQQMGTDVLPNKAMLFLGDYLSEKSIKIPDIVIPKNEEYTKFMPINLNYYFQSCSYFSNKKDYSKIDLSAIITLETAFCRVIKEIQATYNVELKWKIEFNNINRTTVNLRKEIGNWLNHTLLNDKKETSKQYAFYLWLLSNIFRDQSGEKYNSTLPSFYIHLLDLLDKNFSTKQDYEYYQHDTIEIAYNIIECVLYKEFLHFLKIIEDNHKDGDYISVITERTVNMLHC</sequence>
<name>A0A5D0WP22_9FIRM</name>
<comment type="caution">
    <text evidence="1">The sequence shown here is derived from an EMBL/GenBank/DDBJ whole genome shotgun (WGS) entry which is preliminary data.</text>
</comment>
<protein>
    <recommendedName>
        <fullName evidence="3">TniQ family protein</fullName>
    </recommendedName>
</protein>
<organism evidence="1 2">
    <name type="scientific">Acetobacterium wieringae</name>
    <dbReference type="NCBI Taxonomy" id="52694"/>
    <lineage>
        <taxon>Bacteria</taxon>
        <taxon>Bacillati</taxon>
        <taxon>Bacillota</taxon>
        <taxon>Clostridia</taxon>
        <taxon>Eubacteriales</taxon>
        <taxon>Eubacteriaceae</taxon>
        <taxon>Acetobacterium</taxon>
    </lineage>
</organism>
<dbReference type="Proteomes" id="UP000322619">
    <property type="component" value="Unassembled WGS sequence"/>
</dbReference>
<gene>
    <name evidence="1" type="ORF">FXB42_09530</name>
</gene>
<reference evidence="1 2" key="1">
    <citation type="submission" date="2019-08" db="EMBL/GenBank/DDBJ databases">
        <title>Isolation and enrichment of carboxydotrophic bacteria from anaerobic sludge for the production of bio-based chemicals from syngas.</title>
        <authorList>
            <person name="Antares A.L."/>
            <person name="Moreira J."/>
            <person name="Diender M."/>
            <person name="Parshina S.N."/>
            <person name="Stams A.J.M."/>
            <person name="Alves M."/>
            <person name="Alves J.I."/>
            <person name="Sousa D.Z."/>
        </authorList>
    </citation>
    <scope>NUCLEOTIDE SEQUENCE [LARGE SCALE GENOMIC DNA]</scope>
    <source>
        <strain evidence="1 2">JM</strain>
    </source>
</reference>
<proteinExistence type="predicted"/>
<dbReference type="AlphaFoldDB" id="A0A5D0WP22"/>
<evidence type="ECO:0000313" key="1">
    <source>
        <dbReference type="EMBL" id="TYC85401.1"/>
    </source>
</evidence>
<evidence type="ECO:0000313" key="2">
    <source>
        <dbReference type="Proteomes" id="UP000322619"/>
    </source>
</evidence>
<accession>A0A5D0WP22</accession>
<dbReference type="RefSeq" id="WP_148637631.1">
    <property type="nucleotide sequence ID" value="NZ_VSLA01000016.1"/>
</dbReference>
<evidence type="ECO:0008006" key="3">
    <source>
        <dbReference type="Google" id="ProtNLM"/>
    </source>
</evidence>
<dbReference type="EMBL" id="VSLA01000016">
    <property type="protein sequence ID" value="TYC85401.1"/>
    <property type="molecule type" value="Genomic_DNA"/>
</dbReference>